<name>A0AA39TTJ3_ARMTA</name>
<sequence>MFRSHAWRTSKSMPASRRHLWLCELVVEAIVPSIARISSNQHLFFFQARHAAVINVSSLAQMQAYGTSLWSVAKVILRRDVVSPSGERGLYVTILYLLRPRRVLNWTQRFSRRTSLDGALGMSEEEGYRYLRIVFVHRTEPRGRGGYIDRRPASQPNFFESNALRQANFGWEGLAVGMVMSRTSSDALTTRHSRSHCVALSI</sequence>
<comment type="caution">
    <text evidence="1">The sequence shown here is derived from an EMBL/GenBank/DDBJ whole genome shotgun (WGS) entry which is preliminary data.</text>
</comment>
<reference evidence="1" key="1">
    <citation type="submission" date="2023-06" db="EMBL/GenBank/DDBJ databases">
        <authorList>
            <consortium name="Lawrence Berkeley National Laboratory"/>
            <person name="Ahrendt S."/>
            <person name="Sahu N."/>
            <person name="Indic B."/>
            <person name="Wong-Bajracharya J."/>
            <person name="Merenyi Z."/>
            <person name="Ke H.-M."/>
            <person name="Monk M."/>
            <person name="Kocsube S."/>
            <person name="Drula E."/>
            <person name="Lipzen A."/>
            <person name="Balint B."/>
            <person name="Henrissat B."/>
            <person name="Andreopoulos B."/>
            <person name="Martin F.M."/>
            <person name="Harder C.B."/>
            <person name="Rigling D."/>
            <person name="Ford K.L."/>
            <person name="Foster G.D."/>
            <person name="Pangilinan J."/>
            <person name="Papanicolaou A."/>
            <person name="Barry K."/>
            <person name="LaButti K."/>
            <person name="Viragh M."/>
            <person name="Koriabine M."/>
            <person name="Yan M."/>
            <person name="Riley R."/>
            <person name="Champramary S."/>
            <person name="Plett K.L."/>
            <person name="Tsai I.J."/>
            <person name="Slot J."/>
            <person name="Sipos G."/>
            <person name="Plett J."/>
            <person name="Nagy L.G."/>
            <person name="Grigoriev I.V."/>
        </authorList>
    </citation>
    <scope>NUCLEOTIDE SEQUENCE</scope>
    <source>
        <strain evidence="1">CCBAS 213</strain>
    </source>
</reference>
<dbReference type="EMBL" id="JAUEPS010000004">
    <property type="protein sequence ID" value="KAK0465988.1"/>
    <property type="molecule type" value="Genomic_DNA"/>
</dbReference>
<proteinExistence type="predicted"/>
<accession>A0AA39TTJ3</accession>
<evidence type="ECO:0000313" key="2">
    <source>
        <dbReference type="Proteomes" id="UP001175211"/>
    </source>
</evidence>
<keyword evidence="2" id="KW-1185">Reference proteome</keyword>
<dbReference type="Proteomes" id="UP001175211">
    <property type="component" value="Unassembled WGS sequence"/>
</dbReference>
<dbReference type="GeneID" id="85360151"/>
<protein>
    <submittedName>
        <fullName evidence="1">Uncharacterized protein</fullName>
    </submittedName>
</protein>
<gene>
    <name evidence="1" type="ORF">EV420DRAFT_1636561</name>
</gene>
<dbReference type="AlphaFoldDB" id="A0AA39TTJ3"/>
<evidence type="ECO:0000313" key="1">
    <source>
        <dbReference type="EMBL" id="KAK0465988.1"/>
    </source>
</evidence>
<dbReference type="RefSeq" id="XP_060336815.1">
    <property type="nucleotide sequence ID" value="XM_060476603.1"/>
</dbReference>
<organism evidence="1 2">
    <name type="scientific">Armillaria tabescens</name>
    <name type="common">Ringless honey mushroom</name>
    <name type="synonym">Agaricus tabescens</name>
    <dbReference type="NCBI Taxonomy" id="1929756"/>
    <lineage>
        <taxon>Eukaryota</taxon>
        <taxon>Fungi</taxon>
        <taxon>Dikarya</taxon>
        <taxon>Basidiomycota</taxon>
        <taxon>Agaricomycotina</taxon>
        <taxon>Agaricomycetes</taxon>
        <taxon>Agaricomycetidae</taxon>
        <taxon>Agaricales</taxon>
        <taxon>Marasmiineae</taxon>
        <taxon>Physalacriaceae</taxon>
        <taxon>Desarmillaria</taxon>
    </lineage>
</organism>